<feature type="region of interest" description="Disordered" evidence="1">
    <location>
        <begin position="426"/>
        <end position="475"/>
    </location>
</feature>
<keyword evidence="2" id="KW-0732">Signal</keyword>
<feature type="compositionally biased region" description="Low complexity" evidence="1">
    <location>
        <begin position="224"/>
        <end position="237"/>
    </location>
</feature>
<dbReference type="EMBL" id="FN648818">
    <property type="protein sequence ID" value="CBN78704.1"/>
    <property type="molecule type" value="Genomic_DNA"/>
</dbReference>
<evidence type="ECO:0000256" key="2">
    <source>
        <dbReference type="SAM" id="SignalP"/>
    </source>
</evidence>
<name>D8LQE0_ECTSI</name>
<dbReference type="SMART" id="SM00233">
    <property type="entry name" value="PH"/>
    <property type="match status" value="2"/>
</dbReference>
<feature type="compositionally biased region" description="Low complexity" evidence="1">
    <location>
        <begin position="23"/>
        <end position="34"/>
    </location>
</feature>
<dbReference type="CDD" id="cd00821">
    <property type="entry name" value="PH"/>
    <property type="match status" value="1"/>
</dbReference>
<dbReference type="Proteomes" id="UP000002630">
    <property type="component" value="Linkage Group LG04"/>
</dbReference>
<organism evidence="4 5">
    <name type="scientific">Ectocarpus siliculosus</name>
    <name type="common">Brown alga</name>
    <name type="synonym">Conferva siliculosa</name>
    <dbReference type="NCBI Taxonomy" id="2880"/>
    <lineage>
        <taxon>Eukaryota</taxon>
        <taxon>Sar</taxon>
        <taxon>Stramenopiles</taxon>
        <taxon>Ochrophyta</taxon>
        <taxon>PX clade</taxon>
        <taxon>Phaeophyceae</taxon>
        <taxon>Ectocarpales</taxon>
        <taxon>Ectocarpaceae</taxon>
        <taxon>Ectocarpus</taxon>
    </lineage>
</organism>
<accession>D8LQE0</accession>
<feature type="chain" id="PRO_5003117395" description="PH domain-containing protein" evidence="2">
    <location>
        <begin position="24"/>
        <end position="662"/>
    </location>
</feature>
<dbReference type="InterPro" id="IPR011993">
    <property type="entry name" value="PH-like_dom_sf"/>
</dbReference>
<dbReference type="SUPFAM" id="SSF50729">
    <property type="entry name" value="PH domain-like"/>
    <property type="match status" value="2"/>
</dbReference>
<dbReference type="PROSITE" id="PS50003">
    <property type="entry name" value="PH_DOMAIN"/>
    <property type="match status" value="1"/>
</dbReference>
<dbReference type="Gene3D" id="2.30.29.30">
    <property type="entry name" value="Pleckstrin-homology domain (PH domain)/Phosphotyrosine-binding domain (PTB)"/>
    <property type="match status" value="2"/>
</dbReference>
<proteinExistence type="predicted"/>
<feature type="compositionally biased region" description="Polar residues" evidence="1">
    <location>
        <begin position="160"/>
        <end position="175"/>
    </location>
</feature>
<feature type="signal peptide" evidence="2">
    <location>
        <begin position="1"/>
        <end position="23"/>
    </location>
</feature>
<feature type="region of interest" description="Disordered" evidence="1">
    <location>
        <begin position="152"/>
        <end position="206"/>
    </location>
</feature>
<evidence type="ECO:0000313" key="4">
    <source>
        <dbReference type="EMBL" id="CBN78704.1"/>
    </source>
</evidence>
<keyword evidence="5" id="KW-1185">Reference proteome</keyword>
<feature type="compositionally biased region" description="Acidic residues" evidence="1">
    <location>
        <begin position="465"/>
        <end position="475"/>
    </location>
</feature>
<evidence type="ECO:0000256" key="1">
    <source>
        <dbReference type="SAM" id="MobiDB-lite"/>
    </source>
</evidence>
<evidence type="ECO:0000313" key="5">
    <source>
        <dbReference type="Proteomes" id="UP000002630"/>
    </source>
</evidence>
<dbReference type="AlphaFoldDB" id="D8LQE0"/>
<feature type="region of interest" description="Disordered" evidence="1">
    <location>
        <begin position="23"/>
        <end position="48"/>
    </location>
</feature>
<protein>
    <recommendedName>
        <fullName evidence="3">PH domain-containing protein</fullName>
    </recommendedName>
</protein>
<dbReference type="EMBL" id="FN649729">
    <property type="protein sequence ID" value="CBN78704.1"/>
    <property type="molecule type" value="Genomic_DNA"/>
</dbReference>
<feature type="region of interest" description="Disordered" evidence="1">
    <location>
        <begin position="224"/>
        <end position="289"/>
    </location>
</feature>
<evidence type="ECO:0000259" key="3">
    <source>
        <dbReference type="PROSITE" id="PS50003"/>
    </source>
</evidence>
<dbReference type="InParanoid" id="D8LQE0"/>
<feature type="domain" description="PH" evidence="3">
    <location>
        <begin position="482"/>
        <end position="593"/>
    </location>
</feature>
<reference evidence="4 5" key="1">
    <citation type="journal article" date="2010" name="Nature">
        <title>The Ectocarpus genome and the independent evolution of multicellularity in brown algae.</title>
        <authorList>
            <person name="Cock J.M."/>
            <person name="Sterck L."/>
            <person name="Rouze P."/>
            <person name="Scornet D."/>
            <person name="Allen A.E."/>
            <person name="Amoutzias G."/>
            <person name="Anthouard V."/>
            <person name="Artiguenave F."/>
            <person name="Aury J.M."/>
            <person name="Badger J.H."/>
            <person name="Beszteri B."/>
            <person name="Billiau K."/>
            <person name="Bonnet E."/>
            <person name="Bothwell J.H."/>
            <person name="Bowler C."/>
            <person name="Boyen C."/>
            <person name="Brownlee C."/>
            <person name="Carrano C.J."/>
            <person name="Charrier B."/>
            <person name="Cho G.Y."/>
            <person name="Coelho S.M."/>
            <person name="Collen J."/>
            <person name="Corre E."/>
            <person name="Da Silva C."/>
            <person name="Delage L."/>
            <person name="Delaroque N."/>
            <person name="Dittami S.M."/>
            <person name="Doulbeau S."/>
            <person name="Elias M."/>
            <person name="Farnham G."/>
            <person name="Gachon C.M."/>
            <person name="Gschloessl B."/>
            <person name="Heesch S."/>
            <person name="Jabbari K."/>
            <person name="Jubin C."/>
            <person name="Kawai H."/>
            <person name="Kimura K."/>
            <person name="Kloareg B."/>
            <person name="Kupper F.C."/>
            <person name="Lang D."/>
            <person name="Le Bail A."/>
            <person name="Leblanc C."/>
            <person name="Lerouge P."/>
            <person name="Lohr M."/>
            <person name="Lopez P.J."/>
            <person name="Martens C."/>
            <person name="Maumus F."/>
            <person name="Michel G."/>
            <person name="Miranda-Saavedra D."/>
            <person name="Morales J."/>
            <person name="Moreau H."/>
            <person name="Motomura T."/>
            <person name="Nagasato C."/>
            <person name="Napoli C.A."/>
            <person name="Nelson D.R."/>
            <person name="Nyvall-Collen P."/>
            <person name="Peters A.F."/>
            <person name="Pommier C."/>
            <person name="Potin P."/>
            <person name="Poulain J."/>
            <person name="Quesneville H."/>
            <person name="Read B."/>
            <person name="Rensing S.A."/>
            <person name="Ritter A."/>
            <person name="Rousvoal S."/>
            <person name="Samanta M."/>
            <person name="Samson G."/>
            <person name="Schroeder D.C."/>
            <person name="Segurens B."/>
            <person name="Strittmatter M."/>
            <person name="Tonon T."/>
            <person name="Tregear J.W."/>
            <person name="Valentin K."/>
            <person name="von Dassow P."/>
            <person name="Yamagishi T."/>
            <person name="Van de Peer Y."/>
            <person name="Wincker P."/>
        </authorList>
    </citation>
    <scope>NUCLEOTIDE SEQUENCE [LARGE SCALE GENOMIC DNA]</scope>
    <source>
        <strain evidence="5">Ec32 / CCAP1310/4</strain>
    </source>
</reference>
<feature type="compositionally biased region" description="Polar residues" evidence="1">
    <location>
        <begin position="243"/>
        <end position="255"/>
    </location>
</feature>
<dbReference type="InterPro" id="IPR001849">
    <property type="entry name" value="PH_domain"/>
</dbReference>
<gene>
    <name evidence="4" type="ORF">Esi_0006_0048</name>
</gene>
<sequence length="662" mass="68569">MKTNSWLLLLVLLGALLLGSATGNNTNNDMNNNMNDDDRSSSTNDMVPAGTEEESAIGTAAATAPTTAAIVTDADAYHTTNTPISATIPVVAELTEGMNGADLGLTTAITTSTTTATATDEETADPRDTLAGSFAALAAAAAAAAADPAIVPTGPLVPGTTANSTEPESTTTLSRSDPAASVIDSNVVDRFNGSGDTASREEPTAAAAAADAAAAATATATATAAKVTTSTTDASKTIGHVGSHQNTDGSNSNANGYHGRPSHADSSDGDGGGANAAGIDSAPELPEKPIEVPRPLAQDAARTTTAIGTNDGAQYTSDITPVVKSELRLVRRTMPDKDFSAHLVEGRGLDQPSLRLFKVGADANDAGKAKKVILLVGGTSVEPTSHKGSTDRFVVKTPKGVWSFRASDTKNRDAWVNAIRSVRRVRSNAGHDTDGGGKSSGNDGDDDGGNTDHGGDNGDNNGSDGPEDSASDDVTPDAVQLQFRKEGKVLHKTTFRGWQTRDLALVSGSVLRLCHAKSGVFKQQPTCKEQRLGRSSEVVALSEQDVRKADGERFMFRVVTKAPRGKMHTKWTLDAESQSELDAWVSLVQEAIALIDPDDQNAKNDDASAVAVTAGAVCCSRAGRTFVVGAQGDTHRTLQEHKNMNQSGSSTIEYTTNRDDAQ</sequence>